<dbReference type="InterPro" id="IPR051911">
    <property type="entry name" value="SDR_oxidoreductase"/>
</dbReference>
<evidence type="ECO:0000256" key="3">
    <source>
        <dbReference type="RuleBase" id="RU000363"/>
    </source>
</evidence>
<keyword evidence="5" id="KW-1185">Reference proteome</keyword>
<dbReference type="SUPFAM" id="SSF51735">
    <property type="entry name" value="NAD(P)-binding Rossmann-fold domains"/>
    <property type="match status" value="1"/>
</dbReference>
<dbReference type="Pfam" id="PF00106">
    <property type="entry name" value="adh_short"/>
    <property type="match status" value="1"/>
</dbReference>
<proteinExistence type="inferred from homology"/>
<dbReference type="PROSITE" id="PS00061">
    <property type="entry name" value="ADH_SHORT"/>
    <property type="match status" value="1"/>
</dbReference>
<comment type="caution">
    <text evidence="4">The sequence shown here is derived from an EMBL/GenBank/DDBJ whole genome shotgun (WGS) entry which is preliminary data.</text>
</comment>
<dbReference type="InterPro" id="IPR036291">
    <property type="entry name" value="NAD(P)-bd_dom_sf"/>
</dbReference>
<dbReference type="NCBIfam" id="NF004824">
    <property type="entry name" value="PRK06180.1"/>
    <property type="match status" value="1"/>
</dbReference>
<reference evidence="4 5" key="1">
    <citation type="submission" date="2024-06" db="EMBL/GenBank/DDBJ databases">
        <title>The Natural Products Discovery Center: Release of the First 8490 Sequenced Strains for Exploring Actinobacteria Biosynthetic Diversity.</title>
        <authorList>
            <person name="Kalkreuter E."/>
            <person name="Kautsar S.A."/>
            <person name="Yang D."/>
            <person name="Bader C.D."/>
            <person name="Teijaro C.N."/>
            <person name="Fluegel L."/>
            <person name="Davis C.M."/>
            <person name="Simpson J.R."/>
            <person name="Lauterbach L."/>
            <person name="Steele A.D."/>
            <person name="Gui C."/>
            <person name="Meng S."/>
            <person name="Li G."/>
            <person name="Viehrig K."/>
            <person name="Ye F."/>
            <person name="Su P."/>
            <person name="Kiefer A.F."/>
            <person name="Nichols A."/>
            <person name="Cepeda A.J."/>
            <person name="Yan W."/>
            <person name="Fan B."/>
            <person name="Jiang Y."/>
            <person name="Adhikari A."/>
            <person name="Zheng C.-J."/>
            <person name="Schuster L."/>
            <person name="Cowan T.M."/>
            <person name="Smanski M.J."/>
            <person name="Chevrette M.G."/>
            <person name="De Carvalho L.P.S."/>
            <person name="Shen B."/>
        </authorList>
    </citation>
    <scope>NUCLEOTIDE SEQUENCE [LARGE SCALE GENOMIC DNA]</scope>
    <source>
        <strain evidence="4 5">NPDC048274</strain>
    </source>
</reference>
<keyword evidence="2" id="KW-0560">Oxidoreductase</keyword>
<dbReference type="InterPro" id="IPR002347">
    <property type="entry name" value="SDR_fam"/>
</dbReference>
<dbReference type="PRINTS" id="PR00080">
    <property type="entry name" value="SDRFAMILY"/>
</dbReference>
<evidence type="ECO:0000313" key="4">
    <source>
        <dbReference type="EMBL" id="MEU9352458.1"/>
    </source>
</evidence>
<dbReference type="Proteomes" id="UP001551582">
    <property type="component" value="Unassembled WGS sequence"/>
</dbReference>
<accession>A0ABV3E5N6</accession>
<dbReference type="PRINTS" id="PR00081">
    <property type="entry name" value="GDHRDH"/>
</dbReference>
<dbReference type="InterPro" id="IPR020904">
    <property type="entry name" value="Sc_DH/Rdtase_CS"/>
</dbReference>
<sequence>MEKHAGRAGLAGDGGCSTGFGRSIAAHLLDEGFRVVVTARRTEQVRELGARDNAFAVALDVSDDASVADAVRQAEEHFGRIDVVVNNAGIGYFAAVEETDPQTARRLFDVNFHGVARVIHAVLPGMRARRSGTIVNLTSIGGLVGHTAVGYYCATKFAVEGLAESLRHEVEPLGIKVMTVEPSAFRTDWAGSSQETQHPIADYDQTAGAARRAYHDSVGKQAGDPDRAARALLKAVTAAEPPHHLLLGADAYQLATAQLEARTKEFQAWEATTRSADFPADA</sequence>
<dbReference type="PANTHER" id="PTHR43976:SF16">
    <property type="entry name" value="SHORT-CHAIN DEHYDROGENASE_REDUCTASE FAMILY PROTEIN"/>
    <property type="match status" value="1"/>
</dbReference>
<comment type="similarity">
    <text evidence="1 3">Belongs to the short-chain dehydrogenases/reductases (SDR) family.</text>
</comment>
<dbReference type="CDD" id="cd05374">
    <property type="entry name" value="17beta-HSD-like_SDR_c"/>
    <property type="match status" value="1"/>
</dbReference>
<name>A0ABV3E5N6_9ACTN</name>
<evidence type="ECO:0000256" key="1">
    <source>
        <dbReference type="ARBA" id="ARBA00006484"/>
    </source>
</evidence>
<evidence type="ECO:0000256" key="2">
    <source>
        <dbReference type="ARBA" id="ARBA00023002"/>
    </source>
</evidence>
<dbReference type="EMBL" id="JBEZLS010000010">
    <property type="protein sequence ID" value="MEU9352458.1"/>
    <property type="molecule type" value="Genomic_DNA"/>
</dbReference>
<gene>
    <name evidence="4" type="ORF">AB0D65_16020</name>
</gene>
<dbReference type="PANTHER" id="PTHR43976">
    <property type="entry name" value="SHORT CHAIN DEHYDROGENASE"/>
    <property type="match status" value="1"/>
</dbReference>
<protein>
    <submittedName>
        <fullName evidence="4">Oxidoreductase</fullName>
    </submittedName>
</protein>
<dbReference type="Gene3D" id="3.40.50.720">
    <property type="entry name" value="NAD(P)-binding Rossmann-like Domain"/>
    <property type="match status" value="1"/>
</dbReference>
<evidence type="ECO:0000313" key="5">
    <source>
        <dbReference type="Proteomes" id="UP001551582"/>
    </source>
</evidence>
<organism evidence="4 5">
    <name type="scientific">Streptomyces griseoloalbus</name>
    <dbReference type="NCBI Taxonomy" id="67303"/>
    <lineage>
        <taxon>Bacteria</taxon>
        <taxon>Bacillati</taxon>
        <taxon>Actinomycetota</taxon>
        <taxon>Actinomycetes</taxon>
        <taxon>Kitasatosporales</taxon>
        <taxon>Streptomycetaceae</taxon>
        <taxon>Streptomyces</taxon>
    </lineage>
</organism>
<dbReference type="RefSeq" id="WP_359980694.1">
    <property type="nucleotide sequence ID" value="NZ_JBEZLS010000010.1"/>
</dbReference>